<dbReference type="EMBL" id="BPLR01010937">
    <property type="protein sequence ID" value="GIY43142.1"/>
    <property type="molecule type" value="Genomic_DNA"/>
</dbReference>
<protein>
    <submittedName>
        <fullName evidence="1">Uncharacterized protein</fullName>
    </submittedName>
</protein>
<dbReference type="AlphaFoldDB" id="A0AAV4TE18"/>
<dbReference type="Proteomes" id="UP001054945">
    <property type="component" value="Unassembled WGS sequence"/>
</dbReference>
<evidence type="ECO:0000313" key="1">
    <source>
        <dbReference type="EMBL" id="GIY43142.1"/>
    </source>
</evidence>
<sequence length="108" mass="11649">MFELQPSRLNSCASTQQGVVPWETDVPLPVVSSLGLSGSTSQLPVSDVTPLVMLPGVALVAVAVDPPLEAEAEVPDDPVTSLQLIPVYHSYQFPKFQLLLSTWSYLLE</sequence>
<name>A0AAV4TE18_CAEEX</name>
<comment type="caution">
    <text evidence="1">The sequence shown here is derived from an EMBL/GenBank/DDBJ whole genome shotgun (WGS) entry which is preliminary data.</text>
</comment>
<proteinExistence type="predicted"/>
<accession>A0AAV4TE18</accession>
<evidence type="ECO:0000313" key="2">
    <source>
        <dbReference type="Proteomes" id="UP001054945"/>
    </source>
</evidence>
<organism evidence="1 2">
    <name type="scientific">Caerostris extrusa</name>
    <name type="common">Bark spider</name>
    <name type="synonym">Caerostris bankana</name>
    <dbReference type="NCBI Taxonomy" id="172846"/>
    <lineage>
        <taxon>Eukaryota</taxon>
        <taxon>Metazoa</taxon>
        <taxon>Ecdysozoa</taxon>
        <taxon>Arthropoda</taxon>
        <taxon>Chelicerata</taxon>
        <taxon>Arachnida</taxon>
        <taxon>Araneae</taxon>
        <taxon>Araneomorphae</taxon>
        <taxon>Entelegynae</taxon>
        <taxon>Araneoidea</taxon>
        <taxon>Araneidae</taxon>
        <taxon>Caerostris</taxon>
    </lineage>
</organism>
<gene>
    <name evidence="1" type="ORF">CEXT_164931</name>
</gene>
<keyword evidence="2" id="KW-1185">Reference proteome</keyword>
<reference evidence="1 2" key="1">
    <citation type="submission" date="2021-06" db="EMBL/GenBank/DDBJ databases">
        <title>Caerostris extrusa draft genome.</title>
        <authorList>
            <person name="Kono N."/>
            <person name="Arakawa K."/>
        </authorList>
    </citation>
    <scope>NUCLEOTIDE SEQUENCE [LARGE SCALE GENOMIC DNA]</scope>
</reference>